<accession>A0A1H0CR02</accession>
<dbReference type="RefSeq" id="WP_074611145.1">
    <property type="nucleotide sequence ID" value="NZ_FNGY01000008.1"/>
</dbReference>
<feature type="transmembrane region" description="Helical" evidence="1">
    <location>
        <begin position="49"/>
        <end position="67"/>
    </location>
</feature>
<keyword evidence="1" id="KW-0812">Transmembrane</keyword>
<evidence type="ECO:0000259" key="2">
    <source>
        <dbReference type="Pfam" id="PF06580"/>
    </source>
</evidence>
<dbReference type="InterPro" id="IPR010559">
    <property type="entry name" value="Sig_transdc_His_kin_internal"/>
</dbReference>
<dbReference type="PANTHER" id="PTHR34220:SF7">
    <property type="entry name" value="SENSOR HISTIDINE KINASE YPDA"/>
    <property type="match status" value="1"/>
</dbReference>
<dbReference type="Proteomes" id="UP000183200">
    <property type="component" value="Unassembled WGS sequence"/>
</dbReference>
<dbReference type="GO" id="GO:0000155">
    <property type="term" value="F:phosphorelay sensor kinase activity"/>
    <property type="evidence" value="ECO:0007669"/>
    <property type="project" value="InterPro"/>
</dbReference>
<feature type="domain" description="Signal transduction histidine kinase internal region" evidence="2">
    <location>
        <begin position="166"/>
        <end position="244"/>
    </location>
</feature>
<dbReference type="AlphaFoldDB" id="A0A1H0CR02"/>
<reference evidence="4" key="1">
    <citation type="submission" date="2016-10" db="EMBL/GenBank/DDBJ databases">
        <authorList>
            <person name="Varghese N."/>
            <person name="Submissions S."/>
        </authorList>
    </citation>
    <scope>NUCLEOTIDE SEQUENCE [LARGE SCALE GENOMIC DNA]</scope>
    <source>
        <strain evidence="4">DSM 19110</strain>
    </source>
</reference>
<dbReference type="InterPro" id="IPR050640">
    <property type="entry name" value="Bact_2-comp_sensor_kinase"/>
</dbReference>
<proteinExistence type="predicted"/>
<protein>
    <submittedName>
        <fullName evidence="3">Histidine kinase</fullName>
    </submittedName>
</protein>
<organism evidence="3 4">
    <name type="scientific">Pedobacter steynii</name>
    <dbReference type="NCBI Taxonomy" id="430522"/>
    <lineage>
        <taxon>Bacteria</taxon>
        <taxon>Pseudomonadati</taxon>
        <taxon>Bacteroidota</taxon>
        <taxon>Sphingobacteriia</taxon>
        <taxon>Sphingobacteriales</taxon>
        <taxon>Sphingobacteriaceae</taxon>
        <taxon>Pedobacter</taxon>
    </lineage>
</organism>
<dbReference type="EMBL" id="FNGY01000008">
    <property type="protein sequence ID" value="SDN60266.1"/>
    <property type="molecule type" value="Genomic_DNA"/>
</dbReference>
<feature type="transmembrane region" description="Helical" evidence="1">
    <location>
        <begin position="88"/>
        <end position="109"/>
    </location>
</feature>
<dbReference type="Pfam" id="PF06580">
    <property type="entry name" value="His_kinase"/>
    <property type="match status" value="1"/>
</dbReference>
<sequence length="351" mass="40788">MQKLTYRLFRLYGYPFLTVIIYLLFFFMTSEDHLKSYADYILYDYFLEVFYLSYFVIVTIESAILITRTLNKFLPWEKSPVNRFLLQLVIQIVLLTVMFYGTSMLIQAVSFSAFQFLTELLIRQALVLGVLISLLSTAAFTIDYFLHKWTDAELEAIKLKQSVTQAQLDALKAQIDPHFLFNNFSTLTALIEEDKDIAVKFLQQLSSVYRYLLANRSQSVIALKEELAFIRSYFFLYEMRYGDSIALLIEIPEVMYTSGIAPITLQLLIENAIKHNVVSASEPLHIRIYGSGEYLFVENNINLKTHVEPSSKMGLKNIEERYHLLSDHIPVIVQSPETFQIKIPLLPYDHK</sequence>
<feature type="transmembrane region" description="Helical" evidence="1">
    <location>
        <begin position="121"/>
        <end position="146"/>
    </location>
</feature>
<gene>
    <name evidence="3" type="ORF">SAMN05421820_108192</name>
</gene>
<name>A0A1H0CR02_9SPHI</name>
<keyword evidence="1" id="KW-0472">Membrane</keyword>
<dbReference type="GO" id="GO:0016020">
    <property type="term" value="C:membrane"/>
    <property type="evidence" value="ECO:0007669"/>
    <property type="project" value="InterPro"/>
</dbReference>
<dbReference type="PANTHER" id="PTHR34220">
    <property type="entry name" value="SENSOR HISTIDINE KINASE YPDA"/>
    <property type="match status" value="1"/>
</dbReference>
<keyword evidence="3" id="KW-0418">Kinase</keyword>
<dbReference type="OrthoDB" id="9809908at2"/>
<keyword evidence="4" id="KW-1185">Reference proteome</keyword>
<evidence type="ECO:0000313" key="3">
    <source>
        <dbReference type="EMBL" id="SDN60266.1"/>
    </source>
</evidence>
<keyword evidence="3" id="KW-0808">Transferase</keyword>
<keyword evidence="1" id="KW-1133">Transmembrane helix</keyword>
<feature type="transmembrane region" description="Helical" evidence="1">
    <location>
        <begin position="12"/>
        <end position="29"/>
    </location>
</feature>
<evidence type="ECO:0000256" key="1">
    <source>
        <dbReference type="SAM" id="Phobius"/>
    </source>
</evidence>
<evidence type="ECO:0000313" key="4">
    <source>
        <dbReference type="Proteomes" id="UP000183200"/>
    </source>
</evidence>